<sequence length="93" mass="11092">MKSIVNLSKGAQRDLKKIPRYIQVLFDLWVEIIENEGYQEMQKIRGYRDHSLKGDRYGQRSSSLNKSWRIIYELDEQTNSLTVEVLEVNNHDY</sequence>
<dbReference type="EMBL" id="JAYGJQ010000002">
    <property type="protein sequence ID" value="MEA9357272.1"/>
    <property type="molecule type" value="Genomic_DNA"/>
</dbReference>
<dbReference type="RefSeq" id="WP_323577210.1">
    <property type="nucleotide sequence ID" value="NZ_JAYGJQ010000002.1"/>
</dbReference>
<evidence type="ECO:0000313" key="3">
    <source>
        <dbReference type="Proteomes" id="UP001302274"/>
    </source>
</evidence>
<dbReference type="Gene3D" id="3.30.2310.20">
    <property type="entry name" value="RelE-like"/>
    <property type="match status" value="1"/>
</dbReference>
<comment type="caution">
    <text evidence="2">The sequence shown here is derived from an EMBL/GenBank/DDBJ whole genome shotgun (WGS) entry which is preliminary data.</text>
</comment>
<evidence type="ECO:0000256" key="1">
    <source>
        <dbReference type="ARBA" id="ARBA00022649"/>
    </source>
</evidence>
<protein>
    <submittedName>
        <fullName evidence="2">Type II toxin-antitoxin system mRNA interferase toxin, RelE/StbE family</fullName>
    </submittedName>
</protein>
<name>A0ABU5VXE4_9BACT</name>
<dbReference type="SUPFAM" id="SSF143011">
    <property type="entry name" value="RelE-like"/>
    <property type="match status" value="1"/>
</dbReference>
<dbReference type="NCBIfam" id="TIGR02385">
    <property type="entry name" value="RelE_StbE"/>
    <property type="match status" value="1"/>
</dbReference>
<organism evidence="2 3">
    <name type="scientific">Bacteriovorax antarcticus</name>
    <dbReference type="NCBI Taxonomy" id="3088717"/>
    <lineage>
        <taxon>Bacteria</taxon>
        <taxon>Pseudomonadati</taxon>
        <taxon>Bdellovibrionota</taxon>
        <taxon>Bacteriovoracia</taxon>
        <taxon>Bacteriovoracales</taxon>
        <taxon>Bacteriovoracaceae</taxon>
        <taxon>Bacteriovorax</taxon>
    </lineage>
</organism>
<dbReference type="InterPro" id="IPR007712">
    <property type="entry name" value="RelE/ParE_toxin"/>
</dbReference>
<dbReference type="Proteomes" id="UP001302274">
    <property type="component" value="Unassembled WGS sequence"/>
</dbReference>
<keyword evidence="3" id="KW-1185">Reference proteome</keyword>
<dbReference type="InterPro" id="IPR035093">
    <property type="entry name" value="RelE/ParE_toxin_dom_sf"/>
</dbReference>
<evidence type="ECO:0000313" key="2">
    <source>
        <dbReference type="EMBL" id="MEA9357272.1"/>
    </source>
</evidence>
<reference evidence="2 3" key="1">
    <citation type="submission" date="2023-11" db="EMBL/GenBank/DDBJ databases">
        <title>A Novel Polar Bacteriovorax (B. antarcticus) Isolated from the Biocrust in Antarctica.</title>
        <authorList>
            <person name="Mun W."/>
            <person name="Choi S.Y."/>
            <person name="Mitchell R.J."/>
        </authorList>
    </citation>
    <scope>NUCLEOTIDE SEQUENCE [LARGE SCALE GENOMIC DNA]</scope>
    <source>
        <strain evidence="2 3">PP10</strain>
    </source>
</reference>
<proteinExistence type="predicted"/>
<gene>
    <name evidence="2" type="ORF">SHI21_13690</name>
</gene>
<dbReference type="Pfam" id="PF05016">
    <property type="entry name" value="ParE_toxin"/>
    <property type="match status" value="1"/>
</dbReference>
<accession>A0ABU5VXE4</accession>
<keyword evidence="1" id="KW-1277">Toxin-antitoxin system</keyword>